<protein>
    <submittedName>
        <fullName evidence="1">Uncharacterized protein</fullName>
    </submittedName>
</protein>
<organism evidence="1 2">
    <name type="scientific">Methylophaga thalassica</name>
    <dbReference type="NCBI Taxonomy" id="40223"/>
    <lineage>
        <taxon>Bacteria</taxon>
        <taxon>Pseudomonadati</taxon>
        <taxon>Pseudomonadota</taxon>
        <taxon>Gammaproteobacteria</taxon>
        <taxon>Thiotrichales</taxon>
        <taxon>Piscirickettsiaceae</taxon>
        <taxon>Methylophaga</taxon>
    </lineage>
</organism>
<evidence type="ECO:0000313" key="2">
    <source>
        <dbReference type="Proteomes" id="UP001161423"/>
    </source>
</evidence>
<comment type="caution">
    <text evidence="1">The sequence shown here is derived from an EMBL/GenBank/DDBJ whole genome shotgun (WGS) entry which is preliminary data.</text>
</comment>
<dbReference type="RefSeq" id="WP_284722986.1">
    <property type="nucleotide sequence ID" value="NZ_BSND01000005.1"/>
</dbReference>
<sequence length="111" mass="12653">MFERWKKKTELRNERDKNGLRFLGAEIQPNGDLVFNGQDIGPGVEKVLGSSEYEWYWTVKAEHISSLQQALGGGHIITLLESHFSGEKAAGLMPFMEAHNIPFESWYRQGD</sequence>
<proteinExistence type="predicted"/>
<reference evidence="1" key="1">
    <citation type="journal article" date="2014" name="Int. J. Syst. Evol. Microbiol.">
        <title>Complete genome of a new Firmicutes species belonging to the dominant human colonic microbiota ('Ruminococcus bicirculans') reveals two chromosomes and a selective capacity to utilize plant glucans.</title>
        <authorList>
            <consortium name="NISC Comparative Sequencing Program"/>
            <person name="Wegmann U."/>
            <person name="Louis P."/>
            <person name="Goesmann A."/>
            <person name="Henrissat B."/>
            <person name="Duncan S.H."/>
            <person name="Flint H.J."/>
        </authorList>
    </citation>
    <scope>NUCLEOTIDE SEQUENCE</scope>
    <source>
        <strain evidence="1">NBRC 102424</strain>
    </source>
</reference>
<dbReference type="Proteomes" id="UP001161423">
    <property type="component" value="Unassembled WGS sequence"/>
</dbReference>
<keyword evidence="2" id="KW-1185">Reference proteome</keyword>
<accession>A0ABQ5TVB1</accession>
<evidence type="ECO:0000313" key="1">
    <source>
        <dbReference type="EMBL" id="GLP99700.1"/>
    </source>
</evidence>
<reference evidence="1" key="2">
    <citation type="submission" date="2023-01" db="EMBL/GenBank/DDBJ databases">
        <title>Draft genome sequence of Methylophaga thalassica strain NBRC 102424.</title>
        <authorList>
            <person name="Sun Q."/>
            <person name="Mori K."/>
        </authorList>
    </citation>
    <scope>NUCLEOTIDE SEQUENCE</scope>
    <source>
        <strain evidence="1">NBRC 102424</strain>
    </source>
</reference>
<name>A0ABQ5TVB1_9GAMM</name>
<gene>
    <name evidence="1" type="ORF">GCM10007891_15540</name>
</gene>
<dbReference type="EMBL" id="BSND01000005">
    <property type="protein sequence ID" value="GLP99700.1"/>
    <property type="molecule type" value="Genomic_DNA"/>
</dbReference>